<comment type="caution">
    <text evidence="2">The sequence shown here is derived from an EMBL/GenBank/DDBJ whole genome shotgun (WGS) entry which is preliminary data.</text>
</comment>
<dbReference type="AlphaFoldDB" id="A0A7V8SVX8"/>
<dbReference type="EMBL" id="JACDQQ010000360">
    <property type="protein sequence ID" value="MBA0084077.1"/>
    <property type="molecule type" value="Genomic_DNA"/>
</dbReference>
<organism evidence="2 3">
    <name type="scientific">Candidatus Acidiferrum panamense</name>
    <dbReference type="NCBI Taxonomy" id="2741543"/>
    <lineage>
        <taxon>Bacteria</taxon>
        <taxon>Pseudomonadati</taxon>
        <taxon>Acidobacteriota</taxon>
        <taxon>Terriglobia</taxon>
        <taxon>Candidatus Acidiferrales</taxon>
        <taxon>Candidatus Acidiferrum</taxon>
    </lineage>
</organism>
<reference evidence="2" key="1">
    <citation type="submission" date="2020-06" db="EMBL/GenBank/DDBJ databases">
        <title>Legume-microbial interactions unlock mineral nutrients during tropical forest succession.</title>
        <authorList>
            <person name="Epihov D.Z."/>
        </authorList>
    </citation>
    <scope>NUCLEOTIDE SEQUENCE [LARGE SCALE GENOMIC DNA]</scope>
    <source>
        <strain evidence="2">Pan2503</strain>
    </source>
</reference>
<evidence type="ECO:0000313" key="3">
    <source>
        <dbReference type="Proteomes" id="UP000567293"/>
    </source>
</evidence>
<proteinExistence type="predicted"/>
<dbReference type="Pfam" id="PF13358">
    <property type="entry name" value="DDE_3"/>
    <property type="match status" value="1"/>
</dbReference>
<protein>
    <submittedName>
        <fullName evidence="2">IS630 family transposase</fullName>
    </submittedName>
</protein>
<sequence length="377" mass="43524">MEKYRVTLTLEERTELERLVSVGRAAARKLTHARILLLADALHGEEHADEAIVTALGASPKTVARVRKRLVTEGIEAAITPRPQPLRPGKIKIKGDVEQRLVELACTDPPRGRCHWTLQLLTDALVVLGLVEAISRETVRQAPKKNDIQPWIVQTWCVPPKADAEFVWRMEDVIQTYLLPYDPAYPVICFDEACKQLFGEVRPFQPPGPGMRARLDYEYERKGVCHQLMMCEPLRGWRHVQVTERRTRRDYAACVRELVNVHYPRAKQIRLVQDNLNTHDGASLYEAFSPEEARRILNKLEFHYTPKHGSWLNMAETEINIMNSQCLDRRLDSQSRLADEVAAWESERNARKARIHWTFTLATARRKLRKLYPSIED</sequence>
<feature type="domain" description="Tc1-like transposase DDE" evidence="1">
    <location>
        <begin position="187"/>
        <end position="337"/>
    </location>
</feature>
<name>A0A7V8SVX8_9BACT</name>
<evidence type="ECO:0000259" key="1">
    <source>
        <dbReference type="Pfam" id="PF13358"/>
    </source>
</evidence>
<dbReference type="Proteomes" id="UP000567293">
    <property type="component" value="Unassembled WGS sequence"/>
</dbReference>
<dbReference type="InterPro" id="IPR038717">
    <property type="entry name" value="Tc1-like_DDE_dom"/>
</dbReference>
<dbReference type="Pfam" id="PF13565">
    <property type="entry name" value="HTH_32"/>
    <property type="match status" value="1"/>
</dbReference>
<dbReference type="InterPro" id="IPR047655">
    <property type="entry name" value="Transpos_IS630-like"/>
</dbReference>
<keyword evidence="3" id="KW-1185">Reference proteome</keyword>
<dbReference type="NCBIfam" id="NF033545">
    <property type="entry name" value="transpos_IS630"/>
    <property type="match status" value="1"/>
</dbReference>
<evidence type="ECO:0000313" key="2">
    <source>
        <dbReference type="EMBL" id="MBA0084077.1"/>
    </source>
</evidence>
<accession>A0A7V8SVX8</accession>
<gene>
    <name evidence="2" type="ORF">HRJ53_03690</name>
</gene>